<evidence type="ECO:0000313" key="13">
    <source>
        <dbReference type="Proteomes" id="UP000030816"/>
    </source>
</evidence>
<dbReference type="CDD" id="cd21176">
    <property type="entry name" value="LPMO_auxiliary-like"/>
    <property type="match status" value="1"/>
</dbReference>
<dbReference type="GO" id="GO:0005886">
    <property type="term" value="C:plasma membrane"/>
    <property type="evidence" value="ECO:0007669"/>
    <property type="project" value="UniProtKB-SubCell"/>
</dbReference>
<evidence type="ECO:0000256" key="9">
    <source>
        <dbReference type="SAM" id="Phobius"/>
    </source>
</evidence>
<dbReference type="AlphaFoldDB" id="A0A0B2WQ89"/>
<evidence type="ECO:0000256" key="10">
    <source>
        <dbReference type="SAM" id="SignalP"/>
    </source>
</evidence>
<evidence type="ECO:0000256" key="5">
    <source>
        <dbReference type="ARBA" id="ARBA00023136"/>
    </source>
</evidence>
<keyword evidence="13" id="KW-1185">Reference proteome</keyword>
<dbReference type="InterPro" id="IPR046530">
    <property type="entry name" value="BIM1-like_dom"/>
</dbReference>
<comment type="subcellular location">
    <subcellularLocation>
        <location evidence="1">Cell membrane</location>
        <topology evidence="1">Lipid-anchor</topology>
        <topology evidence="1">GPI-anchor</topology>
    </subcellularLocation>
</comment>
<proteinExistence type="predicted"/>
<dbReference type="InterPro" id="IPR046936">
    <property type="entry name" value="BIM1-like"/>
</dbReference>
<reference evidence="12 13" key="1">
    <citation type="journal article" date="2014" name="Proc. Natl. Acad. Sci. U.S.A.">
        <title>Trajectory and genomic determinants of fungal-pathogen speciation and host adaptation.</title>
        <authorList>
            <person name="Hu X."/>
            <person name="Xiao G."/>
            <person name="Zheng P."/>
            <person name="Shang Y."/>
            <person name="Su Y."/>
            <person name="Zhang X."/>
            <person name="Liu X."/>
            <person name="Zhan S."/>
            <person name="St Leger R.J."/>
            <person name="Wang C."/>
        </authorList>
    </citation>
    <scope>NUCLEOTIDE SEQUENCE [LARGE SCALE GENOMIC DNA]</scope>
    <source>
        <strain evidence="12 13">ARSEF 1941</strain>
    </source>
</reference>
<evidence type="ECO:0000256" key="3">
    <source>
        <dbReference type="ARBA" id="ARBA00022622"/>
    </source>
</evidence>
<feature type="compositionally biased region" description="Polar residues" evidence="8">
    <location>
        <begin position="21"/>
        <end position="36"/>
    </location>
</feature>
<keyword evidence="7" id="KW-0449">Lipoprotein</keyword>
<dbReference type="Pfam" id="PF20238">
    <property type="entry name" value="BIM1-like_dom"/>
    <property type="match status" value="1"/>
</dbReference>
<evidence type="ECO:0000256" key="7">
    <source>
        <dbReference type="ARBA" id="ARBA00023288"/>
    </source>
</evidence>
<feature type="transmembrane region" description="Helical" evidence="9">
    <location>
        <begin position="221"/>
        <end position="244"/>
    </location>
</feature>
<gene>
    <name evidence="12" type="ORF">MAM_06503</name>
</gene>
<evidence type="ECO:0000256" key="8">
    <source>
        <dbReference type="SAM" id="MobiDB-lite"/>
    </source>
</evidence>
<evidence type="ECO:0000259" key="11">
    <source>
        <dbReference type="Pfam" id="PF20238"/>
    </source>
</evidence>
<evidence type="ECO:0000313" key="12">
    <source>
        <dbReference type="EMBL" id="KHN95662.1"/>
    </source>
</evidence>
<keyword evidence="6" id="KW-0325">Glycoprotein</keyword>
<accession>A0A0B2WQ89</accession>
<dbReference type="EMBL" id="AZHE01000021">
    <property type="protein sequence ID" value="KHN95662.1"/>
    <property type="molecule type" value="Genomic_DNA"/>
</dbReference>
<keyword evidence="9" id="KW-0812">Transmembrane</keyword>
<keyword evidence="2" id="KW-1003">Cell membrane</keyword>
<evidence type="ECO:0000256" key="1">
    <source>
        <dbReference type="ARBA" id="ARBA00004609"/>
    </source>
</evidence>
<keyword evidence="3" id="KW-0336">GPI-anchor</keyword>
<feature type="region of interest" description="Disordered" evidence="8">
    <location>
        <begin position="15"/>
        <end position="67"/>
    </location>
</feature>
<feature type="signal peptide" evidence="10">
    <location>
        <begin position="1"/>
        <end position="20"/>
    </location>
</feature>
<evidence type="ECO:0000256" key="2">
    <source>
        <dbReference type="ARBA" id="ARBA00022475"/>
    </source>
</evidence>
<dbReference type="PANTHER" id="PTHR34992:SF5">
    <property type="entry name" value="ANCHORED PROTEIN, PUTATIVE (AFU_ORTHOLOGUE AFUA_6G02800)-RELATED"/>
    <property type="match status" value="1"/>
</dbReference>
<evidence type="ECO:0000256" key="4">
    <source>
        <dbReference type="ARBA" id="ARBA00022729"/>
    </source>
</evidence>
<dbReference type="PANTHER" id="PTHR34992">
    <property type="entry name" value="HYPHAL ANASTAMOSIS-7 PROTEIN"/>
    <property type="match status" value="1"/>
</dbReference>
<dbReference type="Proteomes" id="UP000030816">
    <property type="component" value="Unassembled WGS sequence"/>
</dbReference>
<dbReference type="RefSeq" id="XP_040676728.1">
    <property type="nucleotide sequence ID" value="XM_040825301.1"/>
</dbReference>
<name>A0A0B2WQ89_METAS</name>
<sequence length="277" mass="29001">MHLTRIAVGAGLALASAASAQSEPKPSNPSTASVTSDKMGPAAFLWPPDRPWSGEMDNQPPCGSAAGPGERTPFPLKGGYAALVLQDDSYNSKISISYSNNPQKNTDFEVLVETADISDLDPGHTCARLPDAPSHVAAGTNATLQIIYRADWDAPHNQTFYACADITYVESIDFNGVLGCFNATEPGEDNDNYAGNINKGAGQPGKSAGTGGGGPGLKGGALAGAVIGAILGATCVAAAGLFLYRRNEQKKRQLRLARMEENAKNSDYRDDRSVEII</sequence>
<evidence type="ECO:0000256" key="6">
    <source>
        <dbReference type="ARBA" id="ARBA00023180"/>
    </source>
</evidence>
<dbReference type="GeneID" id="63740958"/>
<dbReference type="STRING" id="1081103.A0A0B2WQ89"/>
<dbReference type="CDD" id="cd12087">
    <property type="entry name" value="TM_EGFR-like"/>
    <property type="match status" value="1"/>
</dbReference>
<feature type="chain" id="PRO_5002096724" description="Copper acquisition factor BIM1-like domain-containing protein" evidence="10">
    <location>
        <begin position="21"/>
        <end position="277"/>
    </location>
</feature>
<feature type="domain" description="Copper acquisition factor BIM1-like" evidence="11">
    <location>
        <begin position="39"/>
        <end position="185"/>
    </location>
</feature>
<dbReference type="HOGENOM" id="CLU_067864_0_0_1"/>
<organism evidence="12 13">
    <name type="scientific">Metarhizium album (strain ARSEF 1941)</name>
    <dbReference type="NCBI Taxonomy" id="1081103"/>
    <lineage>
        <taxon>Eukaryota</taxon>
        <taxon>Fungi</taxon>
        <taxon>Dikarya</taxon>
        <taxon>Ascomycota</taxon>
        <taxon>Pezizomycotina</taxon>
        <taxon>Sordariomycetes</taxon>
        <taxon>Hypocreomycetidae</taxon>
        <taxon>Hypocreales</taxon>
        <taxon>Clavicipitaceae</taxon>
        <taxon>Metarhizium</taxon>
    </lineage>
</organism>
<dbReference type="GO" id="GO:0098552">
    <property type="term" value="C:side of membrane"/>
    <property type="evidence" value="ECO:0007669"/>
    <property type="project" value="UniProtKB-KW"/>
</dbReference>
<keyword evidence="4 10" id="KW-0732">Signal</keyword>
<keyword evidence="9" id="KW-1133">Transmembrane helix</keyword>
<protein>
    <recommendedName>
        <fullName evidence="11">Copper acquisition factor BIM1-like domain-containing protein</fullName>
    </recommendedName>
</protein>
<comment type="caution">
    <text evidence="12">The sequence shown here is derived from an EMBL/GenBank/DDBJ whole genome shotgun (WGS) entry which is preliminary data.</text>
</comment>
<dbReference type="OrthoDB" id="2587363at2759"/>
<keyword evidence="5 9" id="KW-0472">Membrane</keyword>